<dbReference type="OrthoDB" id="702at2"/>
<dbReference type="InterPro" id="IPR020022">
    <property type="entry name" value="N-acetyl_sugar_amidoTrfase"/>
</dbReference>
<reference evidence="1 2" key="1">
    <citation type="submission" date="2016-07" db="EMBL/GenBank/DDBJ databases">
        <title>Genome of Pelobium manganitolerans.</title>
        <authorList>
            <person name="Wu S."/>
            <person name="Wang G."/>
        </authorList>
    </citation>
    <scope>NUCLEOTIDE SEQUENCE [LARGE SCALE GENOMIC DNA]</scope>
    <source>
        <strain evidence="1 2">YS-25</strain>
    </source>
</reference>
<dbReference type="Proteomes" id="UP000283433">
    <property type="component" value="Unassembled WGS sequence"/>
</dbReference>
<dbReference type="Gene3D" id="3.40.50.620">
    <property type="entry name" value="HUPs"/>
    <property type="match status" value="1"/>
</dbReference>
<protein>
    <submittedName>
        <fullName evidence="1">LPS biosynthesis protein</fullName>
    </submittedName>
</protein>
<proteinExistence type="predicted"/>
<sequence length="376" mass="43959">MYQICTKTIMDTTDPNIVFNDKGESDYYTNYIENIVPNWHTDERGFSALMAEAEKIKADGKGRDFDCIIGLSGGLDSSYAAYVAKEVMGLRPLIFHVDAGWNTDKAVGNIEKLVNGLNLDLYTEVINWQEMKDLQLAFLKSQIADQDLPQDYAFFSALYKFAKKHKIKYVLTGGNYSTECCREPEEWGGFPGIDTLLVKDIHAKFGQRPLKTFPLVDILSYKIYYRYVLGMKVFKPLNLVPYIKKDVEKFLFEKYGWESFQHKHHESRFTRFYEDYWLPRKFGFEKRRAHFSSLILTGQMTREEALERISRPELSEDFLQKEFEYVADKLDLRKEELQAIFEGKNRTYKDYKNKMGIIKAGSKAMTILGLEKRLFR</sequence>
<evidence type="ECO:0000313" key="2">
    <source>
        <dbReference type="Proteomes" id="UP000283433"/>
    </source>
</evidence>
<dbReference type="InterPro" id="IPR014729">
    <property type="entry name" value="Rossmann-like_a/b/a_fold"/>
</dbReference>
<dbReference type="SUPFAM" id="SSF52402">
    <property type="entry name" value="Adenine nucleotide alpha hydrolases-like"/>
    <property type="match status" value="1"/>
</dbReference>
<gene>
    <name evidence="1" type="ORF">BCY91_02140</name>
</gene>
<dbReference type="EMBL" id="MBTA01000001">
    <property type="protein sequence ID" value="RKD20438.1"/>
    <property type="molecule type" value="Genomic_DNA"/>
</dbReference>
<accession>A0A419SCA8</accession>
<evidence type="ECO:0000313" key="1">
    <source>
        <dbReference type="EMBL" id="RKD20438.1"/>
    </source>
</evidence>
<dbReference type="RefSeq" id="WP_120180354.1">
    <property type="nucleotide sequence ID" value="NZ_MBTA01000001.1"/>
</dbReference>
<comment type="caution">
    <text evidence="1">The sequence shown here is derived from an EMBL/GenBank/DDBJ whole genome shotgun (WGS) entry which is preliminary data.</text>
</comment>
<name>A0A419SCA8_9SPHI</name>
<dbReference type="CDD" id="cd01996">
    <property type="entry name" value="AANH_WbpG-like"/>
    <property type="match status" value="1"/>
</dbReference>
<keyword evidence="2" id="KW-1185">Reference proteome</keyword>
<dbReference type="AlphaFoldDB" id="A0A419SCA8"/>
<dbReference type="NCBIfam" id="TIGR03573">
    <property type="entry name" value="WbuX"/>
    <property type="match status" value="1"/>
</dbReference>
<organism evidence="1 2">
    <name type="scientific">Pelobium manganitolerans</name>
    <dbReference type="NCBI Taxonomy" id="1842495"/>
    <lineage>
        <taxon>Bacteria</taxon>
        <taxon>Pseudomonadati</taxon>
        <taxon>Bacteroidota</taxon>
        <taxon>Sphingobacteriia</taxon>
        <taxon>Sphingobacteriales</taxon>
        <taxon>Sphingobacteriaceae</taxon>
        <taxon>Pelobium</taxon>
    </lineage>
</organism>